<keyword evidence="3" id="KW-0645">Protease</keyword>
<dbReference type="GeneID" id="105208463"/>
<dbReference type="EMBL" id="GBXI01004039">
    <property type="protein sequence ID" value="JAD10253.1"/>
    <property type="molecule type" value="Transcribed_RNA"/>
</dbReference>
<keyword evidence="4" id="KW-0732">Signal</keyword>
<organism evidence="6">
    <name type="scientific">Zeugodacus cucurbitae</name>
    <name type="common">Melon fruit fly</name>
    <name type="synonym">Bactrocera cucurbitae</name>
    <dbReference type="NCBI Taxonomy" id="28588"/>
    <lineage>
        <taxon>Eukaryota</taxon>
        <taxon>Metazoa</taxon>
        <taxon>Ecdysozoa</taxon>
        <taxon>Arthropoda</taxon>
        <taxon>Hexapoda</taxon>
        <taxon>Insecta</taxon>
        <taxon>Pterygota</taxon>
        <taxon>Neoptera</taxon>
        <taxon>Endopterygota</taxon>
        <taxon>Diptera</taxon>
        <taxon>Brachycera</taxon>
        <taxon>Muscomorpha</taxon>
        <taxon>Tephritoidea</taxon>
        <taxon>Tephritidae</taxon>
        <taxon>Zeugodacus</taxon>
        <taxon>Zeugodacus</taxon>
    </lineage>
</organism>
<comment type="similarity">
    <text evidence="2">Belongs to the peptidase S1 family. CLIP subfamily.</text>
</comment>
<dbReference type="InterPro" id="IPR001254">
    <property type="entry name" value="Trypsin_dom"/>
</dbReference>
<dbReference type="PROSITE" id="PS00135">
    <property type="entry name" value="TRYPSIN_SER"/>
    <property type="match status" value="1"/>
</dbReference>
<dbReference type="InterPro" id="IPR043504">
    <property type="entry name" value="Peptidase_S1_PA_chymotrypsin"/>
</dbReference>
<dbReference type="InterPro" id="IPR009003">
    <property type="entry name" value="Peptidase_S1_PA"/>
</dbReference>
<dbReference type="PANTHER" id="PTHR24256">
    <property type="entry name" value="TRYPTASE-RELATED"/>
    <property type="match status" value="1"/>
</dbReference>
<dbReference type="AlphaFoldDB" id="A0A0A1XIE1"/>
<dbReference type="SMART" id="SM00020">
    <property type="entry name" value="Tryp_SPc"/>
    <property type="match status" value="1"/>
</dbReference>
<evidence type="ECO:0000259" key="5">
    <source>
        <dbReference type="PROSITE" id="PS50240"/>
    </source>
</evidence>
<protein>
    <submittedName>
        <fullName evidence="6">Plasma kallikrein</fullName>
    </submittedName>
</protein>
<dbReference type="PRINTS" id="PR00722">
    <property type="entry name" value="CHYMOTRYPSIN"/>
</dbReference>
<dbReference type="PROSITE" id="PS00134">
    <property type="entry name" value="TRYPSIN_HIS"/>
    <property type="match status" value="1"/>
</dbReference>
<dbReference type="OrthoDB" id="10059102at2759"/>
<evidence type="ECO:0000256" key="3">
    <source>
        <dbReference type="RuleBase" id="RU363034"/>
    </source>
</evidence>
<dbReference type="InterPro" id="IPR001314">
    <property type="entry name" value="Peptidase_S1A"/>
</dbReference>
<proteinExistence type="inferred from homology"/>
<gene>
    <name evidence="6" type="primary">KLKB1_1</name>
    <name evidence="6" type="ORF">g.1102</name>
</gene>
<dbReference type="CDD" id="cd00190">
    <property type="entry name" value="Tryp_SPc"/>
    <property type="match status" value="1"/>
</dbReference>
<accession>A0A0A1XIE1</accession>
<dbReference type="GO" id="GO:0006508">
    <property type="term" value="P:proteolysis"/>
    <property type="evidence" value="ECO:0007669"/>
    <property type="project" value="UniProtKB-KW"/>
</dbReference>
<dbReference type="SUPFAM" id="SSF50494">
    <property type="entry name" value="Trypsin-like serine proteases"/>
    <property type="match status" value="1"/>
</dbReference>
<reference evidence="6" key="2">
    <citation type="journal article" date="2015" name="Gigascience">
        <title>Reconstructing a comprehensive transcriptome assembly of a white-pupal translocated strain of the pest fruit fly Bactrocera cucurbitae.</title>
        <authorList>
            <person name="Sim S.B."/>
            <person name="Calla B."/>
            <person name="Hall B."/>
            <person name="DeRego T."/>
            <person name="Geib S.M."/>
        </authorList>
    </citation>
    <scope>NUCLEOTIDE SEQUENCE</scope>
</reference>
<name>A0A0A1XIE1_ZEUCU</name>
<keyword evidence="3" id="KW-0378">Hydrolase</keyword>
<dbReference type="InterPro" id="IPR051487">
    <property type="entry name" value="Ser/Thr_Proteases_Immune/Dev"/>
</dbReference>
<dbReference type="Gene3D" id="2.40.10.10">
    <property type="entry name" value="Trypsin-like serine proteases"/>
    <property type="match status" value="1"/>
</dbReference>
<keyword evidence="1" id="KW-1015">Disulfide bond</keyword>
<sequence length="270" mass="30372">MQPLVIFTIGTLPMFLVALISENRKFIEAINLLRETNGIMNGYLPFAVPFQVSIQVKLGSRYRHLCGGSIIHEQIILTAAHCFYDRHPTKHLRVLAGVQNLSVKTRQHYHVAQVIVHKGFVPLKGNDIALMKLAWPLPIDGVTLDTVDYRSSDNVEDIMETYLIGWGQTKEILEIVAFATLQSRECRFLGFQYVTSTDLCAYSSTGRGACEGDSGGALLTANLTKQIGLLSYGKSSCKRNHIYVYTRIFPLTRWIDQQIENLFGSQSFRV</sequence>
<evidence type="ECO:0000256" key="2">
    <source>
        <dbReference type="ARBA" id="ARBA00024195"/>
    </source>
</evidence>
<dbReference type="InterPro" id="IPR018114">
    <property type="entry name" value="TRYPSIN_HIS"/>
</dbReference>
<reference evidence="6" key="1">
    <citation type="submission" date="2014-11" db="EMBL/GenBank/DDBJ databases">
        <authorList>
            <person name="Geib S."/>
        </authorList>
    </citation>
    <scope>NUCLEOTIDE SEQUENCE</scope>
</reference>
<feature type="domain" description="Peptidase S1" evidence="5">
    <location>
        <begin position="39"/>
        <end position="260"/>
    </location>
</feature>
<evidence type="ECO:0000313" key="6">
    <source>
        <dbReference type="EMBL" id="JAD10253.1"/>
    </source>
</evidence>
<feature type="signal peptide" evidence="4">
    <location>
        <begin position="1"/>
        <end position="29"/>
    </location>
</feature>
<dbReference type="PROSITE" id="PS50240">
    <property type="entry name" value="TRYPSIN_DOM"/>
    <property type="match status" value="1"/>
</dbReference>
<evidence type="ECO:0000256" key="4">
    <source>
        <dbReference type="SAM" id="SignalP"/>
    </source>
</evidence>
<evidence type="ECO:0000256" key="1">
    <source>
        <dbReference type="ARBA" id="ARBA00023157"/>
    </source>
</evidence>
<dbReference type="FunFam" id="2.40.10.10:FF:000068">
    <property type="entry name" value="transmembrane protease serine 2"/>
    <property type="match status" value="1"/>
</dbReference>
<keyword evidence="3" id="KW-0720">Serine protease</keyword>
<dbReference type="Pfam" id="PF00089">
    <property type="entry name" value="Trypsin"/>
    <property type="match status" value="1"/>
</dbReference>
<dbReference type="InterPro" id="IPR033116">
    <property type="entry name" value="TRYPSIN_SER"/>
</dbReference>
<dbReference type="GO" id="GO:0004252">
    <property type="term" value="F:serine-type endopeptidase activity"/>
    <property type="evidence" value="ECO:0007669"/>
    <property type="project" value="InterPro"/>
</dbReference>
<feature type="chain" id="PRO_5001983712" evidence="4">
    <location>
        <begin position="30"/>
        <end position="270"/>
    </location>
</feature>